<keyword evidence="8" id="KW-1185">Reference proteome</keyword>
<organism evidence="7 8">
    <name type="scientific">Diabrotica balteata</name>
    <name type="common">Banded cucumber beetle</name>
    <dbReference type="NCBI Taxonomy" id="107213"/>
    <lineage>
        <taxon>Eukaryota</taxon>
        <taxon>Metazoa</taxon>
        <taxon>Ecdysozoa</taxon>
        <taxon>Arthropoda</taxon>
        <taxon>Hexapoda</taxon>
        <taxon>Insecta</taxon>
        <taxon>Pterygota</taxon>
        <taxon>Neoptera</taxon>
        <taxon>Endopterygota</taxon>
        <taxon>Coleoptera</taxon>
        <taxon>Polyphaga</taxon>
        <taxon>Cucujiformia</taxon>
        <taxon>Chrysomeloidea</taxon>
        <taxon>Chrysomelidae</taxon>
        <taxon>Galerucinae</taxon>
        <taxon>Diabroticina</taxon>
        <taxon>Diabroticites</taxon>
        <taxon>Diabrotica</taxon>
    </lineage>
</organism>
<feature type="compositionally biased region" description="Acidic residues" evidence="6">
    <location>
        <begin position="1358"/>
        <end position="1404"/>
    </location>
</feature>
<dbReference type="SUPFAM" id="SSF50978">
    <property type="entry name" value="WD40 repeat-like"/>
    <property type="match status" value="1"/>
</dbReference>
<evidence type="ECO:0000313" key="7">
    <source>
        <dbReference type="EMBL" id="CAG9832416.1"/>
    </source>
</evidence>
<evidence type="ECO:0000256" key="4">
    <source>
        <dbReference type="ARBA" id="ARBA00022786"/>
    </source>
</evidence>
<dbReference type="Proteomes" id="UP001153709">
    <property type="component" value="Chromosome 3"/>
</dbReference>
<dbReference type="SUPFAM" id="SSF48371">
    <property type="entry name" value="ARM repeat"/>
    <property type="match status" value="2"/>
</dbReference>
<dbReference type="PANTHER" id="PTHR13129">
    <property type="entry name" value="VPRBP PROTEIN-RELATED"/>
    <property type="match status" value="1"/>
</dbReference>
<evidence type="ECO:0000256" key="3">
    <source>
        <dbReference type="ARBA" id="ARBA00008845"/>
    </source>
</evidence>
<feature type="region of interest" description="Disordered" evidence="6">
    <location>
        <begin position="1351"/>
        <end position="1436"/>
    </location>
</feature>
<dbReference type="GO" id="GO:0005634">
    <property type="term" value="C:nucleus"/>
    <property type="evidence" value="ECO:0007669"/>
    <property type="project" value="UniProtKB-SubCell"/>
</dbReference>
<comment type="similarity">
    <text evidence="3">Belongs to the VPRBP/DCAF1 family.</text>
</comment>
<dbReference type="GO" id="GO:0080008">
    <property type="term" value="C:Cul4-RING E3 ubiquitin ligase complex"/>
    <property type="evidence" value="ECO:0007669"/>
    <property type="project" value="TreeGrafter"/>
</dbReference>
<accession>A0A9N9XB98</accession>
<dbReference type="OrthoDB" id="27563at2759"/>
<dbReference type="PROSITE" id="PS50896">
    <property type="entry name" value="LISH"/>
    <property type="match status" value="1"/>
</dbReference>
<feature type="compositionally biased region" description="Polar residues" evidence="6">
    <location>
        <begin position="211"/>
        <end position="223"/>
    </location>
</feature>
<keyword evidence="4" id="KW-0833">Ubl conjugation pathway</keyword>
<dbReference type="InterPro" id="IPR006594">
    <property type="entry name" value="LisH"/>
</dbReference>
<gene>
    <name evidence="7" type="ORF">DIABBA_LOCUS5899</name>
</gene>
<evidence type="ECO:0000256" key="5">
    <source>
        <dbReference type="ARBA" id="ARBA00023242"/>
    </source>
</evidence>
<sequence length="1436" mass="160950">MYDPVPTLTRLAEIVEVETENYLKMDPDPFDERHPSRIDPQCLLGQVLKVIFKKDNFSSKLINDYLRDTYYSRNGVSGRDVDQLNIAACRLLLDIMPGLDTTAVYQPESDSLIQRLIKWVINSVEPLQSYATGLLGAAMEIPEIAARFREQNAQLVPLLLQRLRRLKTSSGFAPPTSRPFAHLSAMRSPPYRGDGRIMMTVRPRENGIHSAENSQTGSPSTARESTDLENDRKRKKSTETQTPVNVRNDILETVDPEILPPAKKRQRVERSNSTTDQFPEPVYLGSPQKSSTLFAESSNSSWAELESFMIGTLQIFPPNLATRQILILRYLTAIGDQQEFLSHVFEHDALELILCYVNVRGTKEARLAFEALKYLSALLCHKKFSIEFIQCKGLEIVLENIPRPSIAATGVSMCFYYLGYCEEAMERVCLLPKHVISHLVKYALWLLECAHDSGRCQSIMFFGLTFQFKVIVDEFDLQDGLRKLHNVIATLPILHPESDRGLLNEEVEISYRQIVRHVCVAYRRYLEVHLYQKVESIRRTQLRPNERLATTLQPSFKACKSSPEEIQQQIDMLFQIMPYRSHWHPVDQLLKLGGITLLLKIIAFAYEWNYSGRAETVRSALDVLAISCVMPKVQVLFCDRVDLPEETLTVGINIILGAAEGEIVADADVQKAALRVIGNCVCAPISRVGGSLGRFSSSATSSPNKKLKYKSSEDLIQKVWDCVRSNSGIMVLLQLMQVKTPITDADCIRTLACKALAGLARSETVRQIVSKLPLFTSGQLQSLMRDPILQEKRQEHVLFQKYALELLELLSGQGRHTDNNLEASLANIHRASVVAQTKIQFNDRQLLQLIHQHLVQKGCIETAGLLVKEANLSHAITSVSSQHPTRFRYSSTLTPARVSRVSISSPKPPLIAPSTDITPTVNNSQNASLSIKLIKKSQTLPTLPTTPTHNSRLQKQTSGEPQIWGNIHEDVSPSSEQPRVTLDSIITEYLTNQHALCKNPMATCPQFNLFVPHKCPDPKPRITTANNYVMRSARKQIGYNSKTMDRRFVHSRFCPVQTIKSSMEEGFFTCAKFMPGQKTLAVGDYNGEVHIFNLHKGTVVNLFTAHDNYIVNIEPNRTGHFMLTSSTWGSPVSALWDLNTFSLKMNFNEEEHVEFSKVTQEKVIGTKGEIATIFDINTGQSLVKLTPRISNQYTKNKATFSYNDELVLSDGVLFDVSSGKPIHKLDKLNPIQSGVFHPNGLEIVSNTEVWDIRTFHLLKTVPVLNQCSTIFSPVNTAIYAIALEQEMDDGDSAFDTSFKTVDAIDYASITTFDVKKSIYDLACDNFDTQIAIVENQGLYNSVQESAVRVYDVGRRRDDEDEQEEDEEDSMEGSDDSENDDGDNNDMDGNNDNDDNNDDDDDGDDSVTSSDADGSWTSLSSGGSGDNLDFGALLASL</sequence>
<evidence type="ECO:0000256" key="6">
    <source>
        <dbReference type="SAM" id="MobiDB-lite"/>
    </source>
</evidence>
<evidence type="ECO:0000313" key="8">
    <source>
        <dbReference type="Proteomes" id="UP001153709"/>
    </source>
</evidence>
<dbReference type="EMBL" id="OU898278">
    <property type="protein sequence ID" value="CAG9832416.1"/>
    <property type="molecule type" value="Genomic_DNA"/>
</dbReference>
<dbReference type="PANTHER" id="PTHR13129:SF4">
    <property type="entry name" value="DDB1- AND CUL4-ASSOCIATED FACTOR 1"/>
    <property type="match status" value="1"/>
</dbReference>
<comment type="subcellular location">
    <subcellularLocation>
        <location evidence="1">Nucleus</location>
    </subcellularLocation>
</comment>
<name>A0A9N9XB98_DIABA</name>
<keyword evidence="5" id="KW-0539">Nucleus</keyword>
<dbReference type="InterPro" id="IPR016024">
    <property type="entry name" value="ARM-type_fold"/>
</dbReference>
<proteinExistence type="inferred from homology"/>
<reference evidence="7" key="1">
    <citation type="submission" date="2022-01" db="EMBL/GenBank/DDBJ databases">
        <authorList>
            <person name="King R."/>
        </authorList>
    </citation>
    <scope>NUCLEOTIDE SEQUENCE</scope>
</reference>
<dbReference type="GO" id="GO:0016567">
    <property type="term" value="P:protein ubiquitination"/>
    <property type="evidence" value="ECO:0007669"/>
    <property type="project" value="InterPro"/>
</dbReference>
<protein>
    <submittedName>
        <fullName evidence="7">Uncharacterized protein</fullName>
    </submittedName>
</protein>
<feature type="compositionally biased region" description="Polar residues" evidence="6">
    <location>
        <begin position="949"/>
        <end position="960"/>
    </location>
</feature>
<dbReference type="Gene3D" id="2.130.10.10">
    <property type="entry name" value="YVTN repeat-like/Quinoprotein amine dehydrogenase"/>
    <property type="match status" value="1"/>
</dbReference>
<feature type="region of interest" description="Disordered" evidence="6">
    <location>
        <begin position="170"/>
        <end position="282"/>
    </location>
</feature>
<dbReference type="InterPro" id="IPR033270">
    <property type="entry name" value="VPRBP/DCAF1"/>
</dbReference>
<dbReference type="InterPro" id="IPR036322">
    <property type="entry name" value="WD40_repeat_dom_sf"/>
</dbReference>
<evidence type="ECO:0000256" key="1">
    <source>
        <dbReference type="ARBA" id="ARBA00004123"/>
    </source>
</evidence>
<comment type="pathway">
    <text evidence="2">Protein modification; protein ubiquitination.</text>
</comment>
<dbReference type="InterPro" id="IPR015943">
    <property type="entry name" value="WD40/YVTN_repeat-like_dom_sf"/>
</dbReference>
<evidence type="ECO:0000256" key="2">
    <source>
        <dbReference type="ARBA" id="ARBA00004906"/>
    </source>
</evidence>
<feature type="region of interest" description="Disordered" evidence="6">
    <location>
        <begin position="940"/>
        <end position="963"/>
    </location>
</feature>